<dbReference type="InterPro" id="IPR027417">
    <property type="entry name" value="P-loop_NTPase"/>
</dbReference>
<proteinExistence type="predicted"/>
<evidence type="ECO:0000313" key="1">
    <source>
        <dbReference type="EMBL" id="MBM7038231.1"/>
    </source>
</evidence>
<dbReference type="InterPro" id="IPR005331">
    <property type="entry name" value="Sulfotransferase"/>
</dbReference>
<dbReference type="SUPFAM" id="SSF52540">
    <property type="entry name" value="P-loop containing nucleoside triphosphate hydrolases"/>
    <property type="match status" value="1"/>
</dbReference>
<reference evidence="1 2" key="1">
    <citation type="submission" date="2021-02" db="EMBL/GenBank/DDBJ databases">
        <authorList>
            <person name="Park J.-S."/>
        </authorList>
    </citation>
    <scope>NUCLEOTIDE SEQUENCE [LARGE SCALE GENOMIC DNA]</scope>
    <source>
        <strain evidence="1 2">188UL20-2</strain>
    </source>
</reference>
<evidence type="ECO:0000313" key="2">
    <source>
        <dbReference type="Proteomes" id="UP000809621"/>
    </source>
</evidence>
<dbReference type="Proteomes" id="UP000809621">
    <property type="component" value="Unassembled WGS sequence"/>
</dbReference>
<sequence length="222" mass="26571">MNKYLWLHIRKAGGTSLKEILGPSYAVSEWKYGTPFVALDKSQWNNNLNNHLVSLGEYEYKRMLFAQKFLYTEQEFAEMYKFAIVRNPYFRAVSCWKYLTKHWTLTKPRLMMAKRSFPYFLDMLPEFWETRFDRHVSTHTAPMWQDITDEHGLVLLDDVFKLENIHNDIVTICDKLGVEQHALKKKNSSNINNYDEYLTPKNIARIERLYHEDIEHFGYTPK</sequence>
<dbReference type="RefSeq" id="WP_205159700.1">
    <property type="nucleotide sequence ID" value="NZ_JAFEUM010000009.1"/>
</dbReference>
<organism evidence="1 2">
    <name type="scientific">Vibrio ulleungensis</name>
    <dbReference type="NCBI Taxonomy" id="2807619"/>
    <lineage>
        <taxon>Bacteria</taxon>
        <taxon>Pseudomonadati</taxon>
        <taxon>Pseudomonadota</taxon>
        <taxon>Gammaproteobacteria</taxon>
        <taxon>Vibrionales</taxon>
        <taxon>Vibrionaceae</taxon>
        <taxon>Vibrio</taxon>
    </lineage>
</organism>
<dbReference type="Gene3D" id="3.40.50.300">
    <property type="entry name" value="P-loop containing nucleotide triphosphate hydrolases"/>
    <property type="match status" value="1"/>
</dbReference>
<name>A0ABS2HMD5_9VIBR</name>
<dbReference type="Pfam" id="PF03567">
    <property type="entry name" value="Sulfotransfer_2"/>
    <property type="match status" value="1"/>
</dbReference>
<dbReference type="EMBL" id="JAFEUM010000009">
    <property type="protein sequence ID" value="MBM7038231.1"/>
    <property type="molecule type" value="Genomic_DNA"/>
</dbReference>
<keyword evidence="2" id="KW-1185">Reference proteome</keyword>
<comment type="caution">
    <text evidence="1">The sequence shown here is derived from an EMBL/GenBank/DDBJ whole genome shotgun (WGS) entry which is preliminary data.</text>
</comment>
<gene>
    <name evidence="1" type="ORF">JQC93_17695</name>
</gene>
<accession>A0ABS2HMD5</accession>
<protein>
    <submittedName>
        <fullName evidence="1">Sulfotransferase family 2 domain-containing protein</fullName>
    </submittedName>
</protein>